<dbReference type="NCBIfam" id="NF005589">
    <property type="entry name" value="PRK07314.1"/>
    <property type="match status" value="1"/>
</dbReference>
<dbReference type="EMBL" id="JACEIO010000011">
    <property type="protein sequence ID" value="MBA4536818.1"/>
    <property type="molecule type" value="Genomic_DNA"/>
</dbReference>
<dbReference type="Pfam" id="PF00109">
    <property type="entry name" value="ketoacyl-synt"/>
    <property type="match status" value="1"/>
</dbReference>
<evidence type="ECO:0000259" key="4">
    <source>
        <dbReference type="PROSITE" id="PS52004"/>
    </source>
</evidence>
<proteinExistence type="inferred from homology"/>
<dbReference type="GO" id="GO:0004315">
    <property type="term" value="F:3-oxoacyl-[acyl-carrier-protein] synthase activity"/>
    <property type="evidence" value="ECO:0007669"/>
    <property type="project" value="InterPro"/>
</dbReference>
<evidence type="ECO:0000256" key="1">
    <source>
        <dbReference type="ARBA" id="ARBA00008467"/>
    </source>
</evidence>
<dbReference type="InterPro" id="IPR016039">
    <property type="entry name" value="Thiolase-like"/>
</dbReference>
<dbReference type="FunFam" id="3.40.47.10:FF:000029">
    <property type="entry name" value="3-oxoacyl-[acyl-carrier-protein] synthase 1"/>
    <property type="match status" value="1"/>
</dbReference>
<dbReference type="InterPro" id="IPR014030">
    <property type="entry name" value="Ketoacyl_synth_N"/>
</dbReference>
<dbReference type="InterPro" id="IPR020841">
    <property type="entry name" value="PKS_Beta-ketoAc_synthase_dom"/>
</dbReference>
<dbReference type="PROSITE" id="PS00606">
    <property type="entry name" value="KS3_1"/>
    <property type="match status" value="1"/>
</dbReference>
<evidence type="ECO:0000313" key="6">
    <source>
        <dbReference type="EMBL" id="NEY81185.1"/>
    </source>
</evidence>
<sequence>MKQRVVITGFSTITSLGKTIDTWDGICSNKSGYSPLPERITKYGDFRTKHAAIVQEDNLNLKAINDKKIDRTVQLAYSCAEEALTMSKINNNEVEPTKFGVIMGTGAGAVVLTGQQLINLHQYNNRKITPNYIPAATINSLSGYLAIKYHAQGPNMTVSTACASGNHAIGLAFDTIASGKADIMMAGGADSPTDGLIYSGFDNMRVMAPNNEPCQPFSSERKGFIIGEGAAVLILESLDHALQRGATIYGEVKGYSMTCDAYHMLMPVVDGSQIERTIENALEDAGVTVEEIDYINAHGTGTQAGDLAEINGIKRLFRGQEQIPPISSIKGAIGHTLGASGAIEAVICLLAMEKNTIPPSVNLQAKDPKVDVDIVGSSRKKDLKVIVSNSFGFGGNNCTLIFKKLAGEV</sequence>
<feature type="domain" description="Ketosynthase family 3 (KS3)" evidence="4">
    <location>
        <begin position="1"/>
        <end position="404"/>
    </location>
</feature>
<evidence type="ECO:0000256" key="3">
    <source>
        <dbReference type="RuleBase" id="RU003694"/>
    </source>
</evidence>
<dbReference type="Proteomes" id="UP000472971">
    <property type="component" value="Unassembled WGS sequence"/>
</dbReference>
<dbReference type="EMBL" id="JAAIWN010000011">
    <property type="protein sequence ID" value="NEY81185.1"/>
    <property type="molecule type" value="Genomic_DNA"/>
</dbReference>
<dbReference type="InterPro" id="IPR000794">
    <property type="entry name" value="Beta-ketoacyl_synthase"/>
</dbReference>
<evidence type="ECO:0000313" key="7">
    <source>
        <dbReference type="Proteomes" id="UP000472971"/>
    </source>
</evidence>
<evidence type="ECO:0000313" key="5">
    <source>
        <dbReference type="EMBL" id="MBA4536818.1"/>
    </source>
</evidence>
<reference evidence="6 7" key="1">
    <citation type="submission" date="2020-02" db="EMBL/GenBank/DDBJ databases">
        <title>Bacillus aquiflavi sp. nov., isolated from yellow water of strong flavor Chinese baijiu in Yibin region of China.</title>
        <authorList>
            <person name="Xie J."/>
        </authorList>
    </citation>
    <scope>NUCLEOTIDE SEQUENCE [LARGE SCALE GENOMIC DNA]</scope>
    <source>
        <strain evidence="6 7">3H-10</strain>
    </source>
</reference>
<evidence type="ECO:0000256" key="2">
    <source>
        <dbReference type="ARBA" id="ARBA00022679"/>
    </source>
</evidence>
<dbReference type="Proteomes" id="UP000570010">
    <property type="component" value="Unassembled WGS sequence"/>
</dbReference>
<gene>
    <name evidence="6" type="ORF">G4D64_06535</name>
    <name evidence="5" type="ORF">H1Z61_06570</name>
</gene>
<evidence type="ECO:0000313" key="8">
    <source>
        <dbReference type="Proteomes" id="UP000570010"/>
    </source>
</evidence>
<name>A0A6B3VY38_9BACI</name>
<dbReference type="GO" id="GO:0006633">
    <property type="term" value="P:fatty acid biosynthetic process"/>
    <property type="evidence" value="ECO:0007669"/>
    <property type="project" value="InterPro"/>
</dbReference>
<dbReference type="CDD" id="cd00834">
    <property type="entry name" value="KAS_I_II"/>
    <property type="match status" value="1"/>
</dbReference>
<keyword evidence="2 3" id="KW-0808">Transferase</keyword>
<dbReference type="AlphaFoldDB" id="A0A6B3VY38"/>
<organism evidence="6 7">
    <name type="scientific">Bacillus aquiflavi</name>
    <dbReference type="NCBI Taxonomy" id="2672567"/>
    <lineage>
        <taxon>Bacteria</taxon>
        <taxon>Bacillati</taxon>
        <taxon>Bacillota</taxon>
        <taxon>Bacilli</taxon>
        <taxon>Bacillales</taxon>
        <taxon>Bacillaceae</taxon>
        <taxon>Bacillus</taxon>
    </lineage>
</organism>
<dbReference type="PROSITE" id="PS52004">
    <property type="entry name" value="KS3_2"/>
    <property type="match status" value="1"/>
</dbReference>
<comment type="caution">
    <text evidence="6">The sequence shown here is derived from an EMBL/GenBank/DDBJ whole genome shotgun (WGS) entry which is preliminary data.</text>
</comment>
<dbReference type="SUPFAM" id="SSF53901">
    <property type="entry name" value="Thiolase-like"/>
    <property type="match status" value="1"/>
</dbReference>
<dbReference type="InterPro" id="IPR014031">
    <property type="entry name" value="Ketoacyl_synth_C"/>
</dbReference>
<dbReference type="Pfam" id="PF02801">
    <property type="entry name" value="Ketoacyl-synt_C"/>
    <property type="match status" value="1"/>
</dbReference>
<protein>
    <submittedName>
        <fullName evidence="6">Beta-ketoacyl-[acyl-carrier-protein] synthase family protein</fullName>
    </submittedName>
</protein>
<reference evidence="5 8" key="2">
    <citation type="submission" date="2020-07" db="EMBL/GenBank/DDBJ databases">
        <authorList>
            <person name="Feng H."/>
        </authorList>
    </citation>
    <scope>NUCLEOTIDE SEQUENCE [LARGE SCALE GENOMIC DNA]</scope>
    <source>
        <strain evidence="5">S-12</strain>
        <strain evidence="8">s-12</strain>
    </source>
</reference>
<keyword evidence="7" id="KW-1185">Reference proteome</keyword>
<dbReference type="Gene3D" id="3.40.47.10">
    <property type="match status" value="1"/>
</dbReference>
<dbReference type="RefSeq" id="WP_163241377.1">
    <property type="nucleotide sequence ID" value="NZ_CP082780.1"/>
</dbReference>
<dbReference type="PANTHER" id="PTHR11712:SF336">
    <property type="entry name" value="3-OXOACYL-[ACYL-CARRIER-PROTEIN] SYNTHASE, MITOCHONDRIAL"/>
    <property type="match status" value="1"/>
</dbReference>
<accession>A0A6B3VY38</accession>
<dbReference type="PANTHER" id="PTHR11712">
    <property type="entry name" value="POLYKETIDE SYNTHASE-RELATED"/>
    <property type="match status" value="1"/>
</dbReference>
<dbReference type="SMART" id="SM00825">
    <property type="entry name" value="PKS_KS"/>
    <property type="match status" value="1"/>
</dbReference>
<comment type="similarity">
    <text evidence="1 3">Belongs to the thiolase-like superfamily. Beta-ketoacyl-ACP synthases family.</text>
</comment>
<dbReference type="InterPro" id="IPR018201">
    <property type="entry name" value="Ketoacyl_synth_AS"/>
</dbReference>